<dbReference type="RefSeq" id="WP_039998676.1">
    <property type="nucleotide sequence ID" value="NZ_CP050139.1"/>
</dbReference>
<organism evidence="1 2">
    <name type="scientific">Komagataeibacter rhaeticus</name>
    <dbReference type="NCBI Taxonomy" id="215221"/>
    <lineage>
        <taxon>Bacteria</taxon>
        <taxon>Pseudomonadati</taxon>
        <taxon>Pseudomonadota</taxon>
        <taxon>Alphaproteobacteria</taxon>
        <taxon>Acetobacterales</taxon>
        <taxon>Acetobacteraceae</taxon>
        <taxon>Komagataeibacter</taxon>
    </lineage>
</organism>
<reference evidence="1 2" key="1">
    <citation type="submission" date="2020-03" db="EMBL/GenBank/DDBJ databases">
        <title>Isolation of cellulose-producing strains, genome characterization and application of the synthesized cellulose films as an economical and sustainable material for piezoelectric sensor construction.</title>
        <authorList>
            <person name="Mangayil R.K."/>
        </authorList>
    </citation>
    <scope>NUCLEOTIDE SEQUENCE [LARGE SCALE GENOMIC DNA]</scope>
    <source>
        <strain evidence="1 2">ENS 9a1a</strain>
    </source>
</reference>
<keyword evidence="2" id="KW-1185">Reference proteome</keyword>
<dbReference type="Proteomes" id="UP000502533">
    <property type="component" value="Chromosome"/>
</dbReference>
<evidence type="ECO:0000313" key="2">
    <source>
        <dbReference type="Proteomes" id="UP000502533"/>
    </source>
</evidence>
<gene>
    <name evidence="1" type="ORF">GWK63_15785</name>
</gene>
<proteinExistence type="predicted"/>
<dbReference type="InterPro" id="IPR019650">
    <property type="entry name" value="DUF2513"/>
</dbReference>
<dbReference type="EMBL" id="CP050139">
    <property type="protein sequence ID" value="QIP36710.1"/>
    <property type="molecule type" value="Genomic_DNA"/>
</dbReference>
<name>A0A181C5B8_9PROT</name>
<dbReference type="Pfam" id="PF10711">
    <property type="entry name" value="DUF2513"/>
    <property type="match status" value="1"/>
</dbReference>
<accession>A0A181C5B8</accession>
<sequence>MRRDMELVRDILLSIERNDDLNGTGWYQFNEPGELGVSECSYERFAYTMKLLADAGFLQAKDDMRMPLVAGLTWEGHEFLDTVRDPEIWRKTKERAKGVASVGIGFLWEIAKAETRLKLGLP</sequence>
<dbReference type="KEGG" id="kre:GWK63_15785"/>
<dbReference type="AlphaFoldDB" id="A0A181C5B8"/>
<protein>
    <submittedName>
        <fullName evidence="1">DUF2513 domain-containing protein</fullName>
    </submittedName>
</protein>
<evidence type="ECO:0000313" key="1">
    <source>
        <dbReference type="EMBL" id="QIP36710.1"/>
    </source>
</evidence>
<dbReference type="GeneID" id="85023622"/>